<evidence type="ECO:0000259" key="10">
    <source>
        <dbReference type="Pfam" id="PF02870"/>
    </source>
</evidence>
<keyword evidence="6" id="KW-0227">DNA damage</keyword>
<keyword evidence="5 11" id="KW-0808">Transferase</keyword>
<reference evidence="11 12" key="1">
    <citation type="submission" date="2019-01" db="EMBL/GenBank/DDBJ databases">
        <authorList>
            <consortium name="Pathogen Informatics"/>
        </authorList>
    </citation>
    <scope>NUCLEOTIDE SEQUENCE [LARGE SCALE GENOMIC DNA]</scope>
    <source>
        <strain evidence="11 12">NCTC10138</strain>
    </source>
</reference>
<comment type="similarity">
    <text evidence="2">Belongs to the MGMT family.</text>
</comment>
<evidence type="ECO:0000313" key="11">
    <source>
        <dbReference type="EMBL" id="VEU81299.1"/>
    </source>
</evidence>
<dbReference type="PROSITE" id="PS00374">
    <property type="entry name" value="MGMT"/>
    <property type="match status" value="1"/>
</dbReference>
<dbReference type="Proteomes" id="UP000289841">
    <property type="component" value="Chromosome"/>
</dbReference>
<gene>
    <name evidence="11" type="primary">adaB</name>
    <name evidence="11" type="ORF">NCTC10138_01697</name>
</gene>
<feature type="domain" description="Methylated-DNA-[protein]-cysteine S-methyltransferase DNA binding" evidence="9">
    <location>
        <begin position="76"/>
        <end position="156"/>
    </location>
</feature>
<evidence type="ECO:0000256" key="2">
    <source>
        <dbReference type="ARBA" id="ARBA00008711"/>
    </source>
</evidence>
<keyword evidence="4 11" id="KW-0489">Methyltransferase</keyword>
<dbReference type="STRING" id="1278311.GCA_000428705_00839"/>
<evidence type="ECO:0000256" key="8">
    <source>
        <dbReference type="ARBA" id="ARBA00049348"/>
    </source>
</evidence>
<feature type="domain" description="Methylguanine DNA methyltransferase ribonuclease-like" evidence="10">
    <location>
        <begin position="20"/>
        <end position="72"/>
    </location>
</feature>
<dbReference type="GO" id="GO:0032259">
    <property type="term" value="P:methylation"/>
    <property type="evidence" value="ECO:0007669"/>
    <property type="project" value="UniProtKB-KW"/>
</dbReference>
<comment type="catalytic activity">
    <reaction evidence="1">
        <text>a 4-O-methyl-thymidine in DNA + L-cysteinyl-[protein] = a thymidine in DNA + S-methyl-L-cysteinyl-[protein]</text>
        <dbReference type="Rhea" id="RHEA:53428"/>
        <dbReference type="Rhea" id="RHEA-COMP:10131"/>
        <dbReference type="Rhea" id="RHEA-COMP:10132"/>
        <dbReference type="Rhea" id="RHEA-COMP:13555"/>
        <dbReference type="Rhea" id="RHEA-COMP:13556"/>
        <dbReference type="ChEBI" id="CHEBI:29950"/>
        <dbReference type="ChEBI" id="CHEBI:82612"/>
        <dbReference type="ChEBI" id="CHEBI:137386"/>
        <dbReference type="ChEBI" id="CHEBI:137387"/>
        <dbReference type="EC" id="2.1.1.63"/>
    </reaction>
</comment>
<dbReference type="InterPro" id="IPR036388">
    <property type="entry name" value="WH-like_DNA-bd_sf"/>
</dbReference>
<evidence type="ECO:0000256" key="5">
    <source>
        <dbReference type="ARBA" id="ARBA00022679"/>
    </source>
</evidence>
<dbReference type="Pfam" id="PF01035">
    <property type="entry name" value="DNA_binding_1"/>
    <property type="match status" value="1"/>
</dbReference>
<organism evidence="11 12">
    <name type="scientific">Haploplasma axanthum</name>
    <name type="common">Acholeplasma axanthum</name>
    <dbReference type="NCBI Taxonomy" id="29552"/>
    <lineage>
        <taxon>Bacteria</taxon>
        <taxon>Bacillati</taxon>
        <taxon>Mycoplasmatota</taxon>
        <taxon>Mollicutes</taxon>
        <taxon>Acholeplasmatales</taxon>
        <taxon>Acholeplasmataceae</taxon>
        <taxon>Haploplasma</taxon>
    </lineage>
</organism>
<dbReference type="EC" id="2.1.1.63" evidence="3"/>
<evidence type="ECO:0000313" key="12">
    <source>
        <dbReference type="Proteomes" id="UP000289841"/>
    </source>
</evidence>
<dbReference type="EMBL" id="LR215048">
    <property type="protein sequence ID" value="VEU81299.1"/>
    <property type="molecule type" value="Genomic_DNA"/>
</dbReference>
<proteinExistence type="inferred from homology"/>
<name>A0A449BFR9_HAPAX</name>
<evidence type="ECO:0000256" key="1">
    <source>
        <dbReference type="ARBA" id="ARBA00001286"/>
    </source>
</evidence>
<dbReference type="RefSeq" id="WP_035375696.1">
    <property type="nucleotide sequence ID" value="NZ_LR215048.1"/>
</dbReference>
<dbReference type="GO" id="GO:0006281">
    <property type="term" value="P:DNA repair"/>
    <property type="evidence" value="ECO:0007669"/>
    <property type="project" value="UniProtKB-KW"/>
</dbReference>
<dbReference type="PANTHER" id="PTHR10815">
    <property type="entry name" value="METHYLATED-DNA--PROTEIN-CYSTEINE METHYLTRANSFERASE"/>
    <property type="match status" value="1"/>
</dbReference>
<dbReference type="CDD" id="cd06445">
    <property type="entry name" value="ATase"/>
    <property type="match status" value="1"/>
</dbReference>
<dbReference type="InterPro" id="IPR036217">
    <property type="entry name" value="MethylDNA_cys_MeTrfase_DNAb"/>
</dbReference>
<dbReference type="InterPro" id="IPR008332">
    <property type="entry name" value="MethylG_MeTrfase_N"/>
</dbReference>
<dbReference type="Pfam" id="PF02870">
    <property type="entry name" value="Methyltransf_1N"/>
    <property type="match status" value="1"/>
</dbReference>
<dbReference type="GO" id="GO:0003908">
    <property type="term" value="F:methylated-DNA-[protein]-cysteine S-methyltransferase activity"/>
    <property type="evidence" value="ECO:0007669"/>
    <property type="project" value="UniProtKB-EC"/>
</dbReference>
<dbReference type="Gene3D" id="3.30.160.70">
    <property type="entry name" value="Methylated DNA-protein cysteine methyltransferase domain"/>
    <property type="match status" value="1"/>
</dbReference>
<dbReference type="SUPFAM" id="SSF53155">
    <property type="entry name" value="Methylated DNA-protein cysteine methyltransferase domain"/>
    <property type="match status" value="1"/>
</dbReference>
<evidence type="ECO:0000259" key="9">
    <source>
        <dbReference type="Pfam" id="PF01035"/>
    </source>
</evidence>
<dbReference type="InterPro" id="IPR014048">
    <property type="entry name" value="MethylDNA_cys_MeTrfase_DNA-bd"/>
</dbReference>
<dbReference type="KEGG" id="aaxa:NCTC10138_01697"/>
<dbReference type="Gene3D" id="1.10.10.10">
    <property type="entry name" value="Winged helix-like DNA-binding domain superfamily/Winged helix DNA-binding domain"/>
    <property type="match status" value="1"/>
</dbReference>
<dbReference type="AlphaFoldDB" id="A0A449BFR9"/>
<dbReference type="PANTHER" id="PTHR10815:SF12">
    <property type="entry name" value="METHYLATED-DNA--PROTEIN-CYSTEINE METHYLTRANSFERASE, INDUCIBLE"/>
    <property type="match status" value="1"/>
</dbReference>
<keyword evidence="7" id="KW-0234">DNA repair</keyword>
<dbReference type="SUPFAM" id="SSF46767">
    <property type="entry name" value="Methylated DNA-protein cysteine methyltransferase, C-terminal domain"/>
    <property type="match status" value="1"/>
</dbReference>
<sequence>MRTLYYDFFKENNREYLIVVSDKGLFHLTTKGFNDNNKYKLVKDEVKTSKYIDQLKEYFGGKRKVFTLPLDLEGTDFELSVWNELLKIPFGKTVSYIDVAKELGDTKKTRAVAGAIGRNPVMIVVPCHRVIGKNKKLTGYSEGLDVKEELLRLEGITDYRI</sequence>
<dbReference type="OrthoDB" id="9802228at2"/>
<dbReference type="InterPro" id="IPR001497">
    <property type="entry name" value="MethylDNA_cys_MeTrfase_AS"/>
</dbReference>
<keyword evidence="12" id="KW-1185">Reference proteome</keyword>
<dbReference type="FunFam" id="1.10.10.10:FF:000214">
    <property type="entry name" value="Methylated-DNA--protein-cysteine methyltransferase"/>
    <property type="match status" value="1"/>
</dbReference>
<evidence type="ECO:0000256" key="4">
    <source>
        <dbReference type="ARBA" id="ARBA00022603"/>
    </source>
</evidence>
<evidence type="ECO:0000256" key="3">
    <source>
        <dbReference type="ARBA" id="ARBA00011918"/>
    </source>
</evidence>
<evidence type="ECO:0000256" key="7">
    <source>
        <dbReference type="ARBA" id="ARBA00023204"/>
    </source>
</evidence>
<dbReference type="InterPro" id="IPR036631">
    <property type="entry name" value="MGMT_N_sf"/>
</dbReference>
<accession>A0A449BFR9</accession>
<protein>
    <recommendedName>
        <fullName evidence="3">methylated-DNA--[protein]-cysteine S-methyltransferase</fullName>
        <ecNumber evidence="3">2.1.1.63</ecNumber>
    </recommendedName>
</protein>
<evidence type="ECO:0000256" key="6">
    <source>
        <dbReference type="ARBA" id="ARBA00022763"/>
    </source>
</evidence>
<comment type="catalytic activity">
    <reaction evidence="8">
        <text>a 6-O-methyl-2'-deoxyguanosine in DNA + L-cysteinyl-[protein] = S-methyl-L-cysteinyl-[protein] + a 2'-deoxyguanosine in DNA</text>
        <dbReference type="Rhea" id="RHEA:24000"/>
        <dbReference type="Rhea" id="RHEA-COMP:10131"/>
        <dbReference type="Rhea" id="RHEA-COMP:10132"/>
        <dbReference type="Rhea" id="RHEA-COMP:11367"/>
        <dbReference type="Rhea" id="RHEA-COMP:11368"/>
        <dbReference type="ChEBI" id="CHEBI:29950"/>
        <dbReference type="ChEBI" id="CHEBI:82612"/>
        <dbReference type="ChEBI" id="CHEBI:85445"/>
        <dbReference type="ChEBI" id="CHEBI:85448"/>
        <dbReference type="EC" id="2.1.1.63"/>
    </reaction>
</comment>
<dbReference type="NCBIfam" id="TIGR00589">
    <property type="entry name" value="ogt"/>
    <property type="match status" value="1"/>
</dbReference>